<keyword evidence="4" id="KW-1185">Reference proteome</keyword>
<evidence type="ECO:0000256" key="1">
    <source>
        <dbReference type="ARBA" id="ARBA00023002"/>
    </source>
</evidence>
<feature type="domain" description="FAD dependent oxidoreductase" evidence="2">
    <location>
        <begin position="4"/>
        <end position="299"/>
    </location>
</feature>
<comment type="caution">
    <text evidence="3">The sequence shown here is derived from an EMBL/GenBank/DDBJ whole genome shotgun (WGS) entry which is preliminary data.</text>
</comment>
<dbReference type="Proteomes" id="UP001521150">
    <property type="component" value="Unassembled WGS sequence"/>
</dbReference>
<sequence length="308" mass="33159">MRSDVLVIGAGAIGASAAFHLARAGLDVTVLEAFSGPAQGSTGRSFACVRVRWADPVNILMTWRSIRDCFQRYEAGYFPHGYVLLVPEHAWGDHLASVDLQHQLGVPVEILDVPSAQRLTPFSPEGVGGGTLGPADGVVDPHLLTTLFPGRAKDLGARVLFSHRVTSIESDDGWAVTAGERTFHAQHVVNAAGGWSGEVAVLAGLEVPVCHLRRNIYATAPGASTRKLPMTVDVATGAFLRSEGDRVLFGLSRPDETPGYQTIVDWSWMEQTLIEATGRFPWLADHPLDQAACWAGTYEAARGRGRIR</sequence>
<dbReference type="InterPro" id="IPR036188">
    <property type="entry name" value="FAD/NAD-bd_sf"/>
</dbReference>
<dbReference type="SUPFAM" id="SSF51905">
    <property type="entry name" value="FAD/NAD(P)-binding domain"/>
    <property type="match status" value="1"/>
</dbReference>
<dbReference type="PANTHER" id="PTHR13847">
    <property type="entry name" value="SARCOSINE DEHYDROGENASE-RELATED"/>
    <property type="match status" value="1"/>
</dbReference>
<protein>
    <submittedName>
        <fullName evidence="3">FAD-binding oxidoreductase</fullName>
    </submittedName>
</protein>
<reference evidence="3 4" key="1">
    <citation type="submission" date="2021-12" db="EMBL/GenBank/DDBJ databases">
        <title>Genome sequence of Kibdelosporangium philippinense ATCC 49844.</title>
        <authorList>
            <person name="Fedorov E.A."/>
            <person name="Omeragic M."/>
            <person name="Shalygina K.F."/>
            <person name="Maclea K.S."/>
        </authorList>
    </citation>
    <scope>NUCLEOTIDE SEQUENCE [LARGE SCALE GENOMIC DNA]</scope>
    <source>
        <strain evidence="3 4">ATCC 49844</strain>
    </source>
</reference>
<name>A0ABS8Z923_9PSEU</name>
<dbReference type="PANTHER" id="PTHR13847:SF287">
    <property type="entry name" value="FAD-DEPENDENT OXIDOREDUCTASE DOMAIN-CONTAINING PROTEIN 1"/>
    <property type="match status" value="1"/>
</dbReference>
<gene>
    <name evidence="3" type="ORF">LWC34_09440</name>
</gene>
<evidence type="ECO:0000259" key="2">
    <source>
        <dbReference type="Pfam" id="PF01266"/>
    </source>
</evidence>
<dbReference type="Gene3D" id="3.30.9.10">
    <property type="entry name" value="D-Amino Acid Oxidase, subunit A, domain 2"/>
    <property type="match status" value="1"/>
</dbReference>
<evidence type="ECO:0000313" key="3">
    <source>
        <dbReference type="EMBL" id="MCE7003048.1"/>
    </source>
</evidence>
<dbReference type="RefSeq" id="WP_233724610.1">
    <property type="nucleotide sequence ID" value="NZ_JAJVCN010000001.1"/>
</dbReference>
<dbReference type="PRINTS" id="PR00411">
    <property type="entry name" value="PNDRDTASEI"/>
</dbReference>
<accession>A0ABS8Z923</accession>
<proteinExistence type="predicted"/>
<dbReference type="Pfam" id="PF01266">
    <property type="entry name" value="DAO"/>
    <property type="match status" value="1"/>
</dbReference>
<dbReference type="Gene3D" id="3.50.50.60">
    <property type="entry name" value="FAD/NAD(P)-binding domain"/>
    <property type="match status" value="1"/>
</dbReference>
<dbReference type="EMBL" id="JAJVCN010000001">
    <property type="protein sequence ID" value="MCE7003048.1"/>
    <property type="molecule type" value="Genomic_DNA"/>
</dbReference>
<keyword evidence="1" id="KW-0560">Oxidoreductase</keyword>
<dbReference type="InterPro" id="IPR006076">
    <property type="entry name" value="FAD-dep_OxRdtase"/>
</dbReference>
<evidence type="ECO:0000313" key="4">
    <source>
        <dbReference type="Proteomes" id="UP001521150"/>
    </source>
</evidence>
<organism evidence="3 4">
    <name type="scientific">Kibdelosporangium philippinense</name>
    <dbReference type="NCBI Taxonomy" id="211113"/>
    <lineage>
        <taxon>Bacteria</taxon>
        <taxon>Bacillati</taxon>
        <taxon>Actinomycetota</taxon>
        <taxon>Actinomycetes</taxon>
        <taxon>Pseudonocardiales</taxon>
        <taxon>Pseudonocardiaceae</taxon>
        <taxon>Kibdelosporangium</taxon>
    </lineage>
</organism>